<dbReference type="SMART" id="SM00131">
    <property type="entry name" value="KU"/>
    <property type="match status" value="4"/>
</dbReference>
<keyword evidence="6" id="KW-0722">Serine protease inhibitor</keyword>
<keyword evidence="2" id="KW-0964">Secreted</keyword>
<dbReference type="SMART" id="SM00409">
    <property type="entry name" value="IG"/>
    <property type="match status" value="1"/>
</dbReference>
<dbReference type="InterPro" id="IPR003599">
    <property type="entry name" value="Ig_sub"/>
</dbReference>
<dbReference type="GeneID" id="36382810"/>
<reference evidence="11 12" key="1">
    <citation type="submission" date="2014-09" db="EMBL/GenBank/DDBJ databases">
        <authorList>
            <person name="Martin A.A."/>
        </authorList>
    </citation>
    <scope>NUCLEOTIDE SEQUENCE</scope>
    <source>
        <strain evidence="12">ED321</strain>
        <strain evidence="11">ED321 Heterogonic</strain>
    </source>
</reference>
<dbReference type="RefSeq" id="XP_024509630.1">
    <property type="nucleotide sequence ID" value="XM_024644027.1"/>
</dbReference>
<accession>A0A090LS58</accession>
<evidence type="ECO:0000259" key="9">
    <source>
        <dbReference type="PROSITE" id="PS50835"/>
    </source>
</evidence>
<feature type="domain" description="BPTI/Kunitz inhibitor" evidence="8">
    <location>
        <begin position="92"/>
        <end position="143"/>
    </location>
</feature>
<dbReference type="PROSITE" id="PS50835">
    <property type="entry name" value="IG_LIKE"/>
    <property type="match status" value="1"/>
</dbReference>
<name>A0A090LS58_STRRB</name>
<dbReference type="InterPro" id="IPR013783">
    <property type="entry name" value="Ig-like_fold"/>
</dbReference>
<dbReference type="PROSITE" id="PS50279">
    <property type="entry name" value="BPTI_KUNITZ_2"/>
    <property type="match status" value="4"/>
</dbReference>
<evidence type="ECO:0000256" key="1">
    <source>
        <dbReference type="ARBA" id="ARBA00004613"/>
    </source>
</evidence>
<keyword evidence="5" id="KW-0732">Signal</keyword>
<evidence type="ECO:0000256" key="4">
    <source>
        <dbReference type="ARBA" id="ARBA00022690"/>
    </source>
</evidence>
<dbReference type="SUPFAM" id="SSF57362">
    <property type="entry name" value="BPTI-like"/>
    <property type="match status" value="4"/>
</dbReference>
<dbReference type="InterPro" id="IPR010909">
    <property type="entry name" value="PLAC"/>
</dbReference>
<dbReference type="InterPro" id="IPR036880">
    <property type="entry name" value="Kunitz_BPTI_sf"/>
</dbReference>
<dbReference type="InterPro" id="IPR002223">
    <property type="entry name" value="Kunitz_BPTI"/>
</dbReference>
<keyword evidence="4" id="KW-0646">Protease inhibitor</keyword>
<feature type="domain" description="BPTI/Kunitz inhibitor" evidence="8">
    <location>
        <begin position="33"/>
        <end position="83"/>
    </location>
</feature>
<evidence type="ECO:0000256" key="5">
    <source>
        <dbReference type="ARBA" id="ARBA00022729"/>
    </source>
</evidence>
<evidence type="ECO:0000256" key="2">
    <source>
        <dbReference type="ARBA" id="ARBA00022525"/>
    </source>
</evidence>
<evidence type="ECO:0000259" key="8">
    <source>
        <dbReference type="PROSITE" id="PS50279"/>
    </source>
</evidence>
<dbReference type="WBParaSite" id="SRAE_2000506500.1">
    <property type="protein sequence ID" value="SRAE_2000506500.1"/>
    <property type="gene ID" value="WBGene00265317"/>
</dbReference>
<dbReference type="CDD" id="cd00109">
    <property type="entry name" value="Kunitz-type"/>
    <property type="match status" value="4"/>
</dbReference>
<dbReference type="STRING" id="34506.A0A090LS58"/>
<dbReference type="AlphaFoldDB" id="A0A090LS58"/>
<dbReference type="Gene3D" id="2.60.40.10">
    <property type="entry name" value="Immunoglobulins"/>
    <property type="match status" value="1"/>
</dbReference>
<dbReference type="PRINTS" id="PR00759">
    <property type="entry name" value="BASICPTASE"/>
</dbReference>
<feature type="domain" description="Ig-like" evidence="9">
    <location>
        <begin position="298"/>
        <end position="375"/>
    </location>
</feature>
<evidence type="ECO:0000313" key="12">
    <source>
        <dbReference type="Proteomes" id="UP000035682"/>
    </source>
</evidence>
<dbReference type="InterPro" id="IPR013151">
    <property type="entry name" value="Immunoglobulin_dom"/>
</dbReference>
<evidence type="ECO:0000313" key="14">
    <source>
        <dbReference type="WormBase" id="SRAE_2000506500"/>
    </source>
</evidence>
<reference evidence="13" key="2">
    <citation type="submission" date="2020-12" db="UniProtKB">
        <authorList>
            <consortium name="WormBaseParasite"/>
        </authorList>
    </citation>
    <scope>IDENTIFICATION</scope>
</reference>
<dbReference type="GO" id="GO:0005615">
    <property type="term" value="C:extracellular space"/>
    <property type="evidence" value="ECO:0007669"/>
    <property type="project" value="TreeGrafter"/>
</dbReference>
<evidence type="ECO:0000259" key="10">
    <source>
        <dbReference type="PROSITE" id="PS50900"/>
    </source>
</evidence>
<dbReference type="Proteomes" id="UP000035682">
    <property type="component" value="Unplaced"/>
</dbReference>
<dbReference type="PANTHER" id="PTHR10083">
    <property type="entry name" value="KUNITZ-TYPE PROTEASE INHIBITOR-RELATED"/>
    <property type="match status" value="1"/>
</dbReference>
<dbReference type="InterPro" id="IPR050098">
    <property type="entry name" value="TFPI/VKTCI-like"/>
</dbReference>
<dbReference type="GO" id="GO:0004867">
    <property type="term" value="F:serine-type endopeptidase inhibitor activity"/>
    <property type="evidence" value="ECO:0007669"/>
    <property type="project" value="UniProtKB-KW"/>
</dbReference>
<keyword evidence="3" id="KW-0800">Toxin</keyword>
<dbReference type="FunFam" id="4.10.410.10:FF:000017">
    <property type="entry name" value="papilin isoform X2"/>
    <property type="match status" value="1"/>
</dbReference>
<dbReference type="OMA" id="CRVETSW"/>
<evidence type="ECO:0000256" key="3">
    <source>
        <dbReference type="ARBA" id="ARBA00022656"/>
    </source>
</evidence>
<sequence length="436" mass="50252">MLQNSDVSKRHSIENNFINTNTTITNPLLPELCMLPEDPGNCFGSELRFRYDSDISSCVSFFYTGCNGNANHFTSIEACERACGKYMNEDVCLLPKHSGNCNSAKIPKFYYDNEKNECILFFFGDCQGNGNRFSTKSECEYLCRKEIKNKNIIEKEKNICLLERDSGPCTDSISQWYYDKNDKVCKKFTYGGCRGNDNRFDTKEACKISCENNKINIKSESLILSSLNYSNFFICSLPMQKGSCRSEIQMYYYNSTYKNCQLFKYSGCGGSLNKFNTLEDCQNVCNNIEEINSEEIIPIAKVNEDEVIYIGNMFSITCIINEKLKNKYNDNHITWYKNSKAIESSKNIIFLGKYNEIIQINRSTFNDTGFYSCSIGEEEIESMKVYIFVNAPIKPTNCKDIGNKEVCMKAFKNGQCQKKRYKTFCCETCKQFHFKF</sequence>
<dbReference type="SUPFAM" id="SSF48726">
    <property type="entry name" value="Immunoglobulin"/>
    <property type="match status" value="1"/>
</dbReference>
<feature type="domain" description="PLAC" evidence="10">
    <location>
        <begin position="394"/>
        <end position="433"/>
    </location>
</feature>
<evidence type="ECO:0000313" key="11">
    <source>
        <dbReference type="EMBL" id="CEF70433.1"/>
    </source>
</evidence>
<evidence type="ECO:0000256" key="7">
    <source>
        <dbReference type="ARBA" id="ARBA00023157"/>
    </source>
</evidence>
<gene>
    <name evidence="11 13 14" type="ORF">SRAE_2000506500</name>
</gene>
<dbReference type="CTD" id="36382810"/>
<protein>
    <submittedName>
        <fullName evidence="11">Proteinase inhibitor I2, Kunitz metazoa domain and Immunoglobulin subtype domain and Immunoglobulin-like domain and PLAC domain and Immunoglobulin-like fold domain-containing protein</fullName>
    </submittedName>
</protein>
<comment type="subcellular location">
    <subcellularLocation>
        <location evidence="1">Secreted</location>
    </subcellularLocation>
</comment>
<dbReference type="eggNOG" id="KOG4597">
    <property type="taxonomic scope" value="Eukaryota"/>
</dbReference>
<proteinExistence type="predicted"/>
<dbReference type="EMBL" id="LN609529">
    <property type="protein sequence ID" value="CEF70433.1"/>
    <property type="molecule type" value="Genomic_DNA"/>
</dbReference>
<dbReference type="InterPro" id="IPR007110">
    <property type="entry name" value="Ig-like_dom"/>
</dbReference>
<dbReference type="WormBase" id="SRAE_2000506500">
    <property type="protein sequence ID" value="SRP04573"/>
    <property type="gene ID" value="WBGene00265317"/>
</dbReference>
<dbReference type="Gene3D" id="4.10.410.10">
    <property type="entry name" value="Pancreatic trypsin inhibitor Kunitz domain"/>
    <property type="match status" value="4"/>
</dbReference>
<feature type="domain" description="BPTI/Kunitz inhibitor" evidence="8">
    <location>
        <begin position="235"/>
        <end position="285"/>
    </location>
</feature>
<dbReference type="PROSITE" id="PS00280">
    <property type="entry name" value="BPTI_KUNITZ_1"/>
    <property type="match status" value="3"/>
</dbReference>
<organism evidence="11">
    <name type="scientific">Strongyloides ratti</name>
    <name type="common">Parasitic roundworm</name>
    <dbReference type="NCBI Taxonomy" id="34506"/>
    <lineage>
        <taxon>Eukaryota</taxon>
        <taxon>Metazoa</taxon>
        <taxon>Ecdysozoa</taxon>
        <taxon>Nematoda</taxon>
        <taxon>Chromadorea</taxon>
        <taxon>Rhabditida</taxon>
        <taxon>Tylenchina</taxon>
        <taxon>Panagrolaimomorpha</taxon>
        <taxon>Strongyloidoidea</taxon>
        <taxon>Strongyloididae</taxon>
        <taxon>Strongyloides</taxon>
    </lineage>
</organism>
<feature type="domain" description="BPTI/Kunitz inhibitor" evidence="8">
    <location>
        <begin position="160"/>
        <end position="210"/>
    </location>
</feature>
<dbReference type="PROSITE" id="PS50900">
    <property type="entry name" value="PLAC"/>
    <property type="match status" value="1"/>
</dbReference>
<dbReference type="OrthoDB" id="4473401at2759"/>
<keyword evidence="7" id="KW-1015">Disulfide bond</keyword>
<dbReference type="InterPro" id="IPR020901">
    <property type="entry name" value="Prtase_inh_Kunz-CS"/>
</dbReference>
<keyword evidence="12" id="KW-1185">Reference proteome</keyword>
<dbReference type="Pfam" id="PF00047">
    <property type="entry name" value="ig"/>
    <property type="match status" value="1"/>
</dbReference>
<dbReference type="InterPro" id="IPR036179">
    <property type="entry name" value="Ig-like_dom_sf"/>
</dbReference>
<dbReference type="Pfam" id="PF00014">
    <property type="entry name" value="Kunitz_BPTI"/>
    <property type="match status" value="4"/>
</dbReference>
<dbReference type="PANTHER" id="PTHR10083:SF217">
    <property type="entry name" value="BOOPHILIN-H2"/>
    <property type="match status" value="1"/>
</dbReference>
<evidence type="ECO:0000256" key="6">
    <source>
        <dbReference type="ARBA" id="ARBA00022900"/>
    </source>
</evidence>
<evidence type="ECO:0000313" key="13">
    <source>
        <dbReference type="WBParaSite" id="SRAE_2000506500.1"/>
    </source>
</evidence>